<evidence type="ECO:0000256" key="1">
    <source>
        <dbReference type="SAM" id="Phobius"/>
    </source>
</evidence>
<proteinExistence type="predicted"/>
<keyword evidence="1" id="KW-0812">Transmembrane</keyword>
<dbReference type="AlphaFoldDB" id="A0A165CKF8"/>
<name>A0A165CKF8_9APHY</name>
<accession>A0A165CKF8</accession>
<keyword evidence="1" id="KW-0472">Membrane</keyword>
<dbReference type="Proteomes" id="UP000076871">
    <property type="component" value="Unassembled WGS sequence"/>
</dbReference>
<feature type="transmembrane region" description="Helical" evidence="1">
    <location>
        <begin position="178"/>
        <end position="197"/>
    </location>
</feature>
<dbReference type="InParanoid" id="A0A165CKF8"/>
<sequence length="198" mass="22113">MRLVGVRSDGRHADFADRARLLILHGYGPRVRYIVPPRWYRGATCARSTMVPAHPPSIAHEHFTSIAPCGAERPARGSLLAPGPSHGALRVSVAPQRRLGDLRLMAGFRKPVPPHPVPREPPRPETCKCRRWNWIPRAARDAGKASVRADVRRVCAPRRWETRADVPFSRVASCCSVLAIQGVVPMMNMFILFIYGFL</sequence>
<dbReference type="GeneID" id="63819310"/>
<evidence type="ECO:0000313" key="3">
    <source>
        <dbReference type="Proteomes" id="UP000076871"/>
    </source>
</evidence>
<reference evidence="2 3" key="1">
    <citation type="journal article" date="2016" name="Mol. Biol. Evol.">
        <title>Comparative Genomics of Early-Diverging Mushroom-Forming Fungi Provides Insights into the Origins of Lignocellulose Decay Capabilities.</title>
        <authorList>
            <person name="Nagy L.G."/>
            <person name="Riley R."/>
            <person name="Tritt A."/>
            <person name="Adam C."/>
            <person name="Daum C."/>
            <person name="Floudas D."/>
            <person name="Sun H."/>
            <person name="Yadav J.S."/>
            <person name="Pangilinan J."/>
            <person name="Larsson K.H."/>
            <person name="Matsuura K."/>
            <person name="Barry K."/>
            <person name="Labutti K."/>
            <person name="Kuo R."/>
            <person name="Ohm R.A."/>
            <person name="Bhattacharya S.S."/>
            <person name="Shirouzu T."/>
            <person name="Yoshinaga Y."/>
            <person name="Martin F.M."/>
            <person name="Grigoriev I.V."/>
            <person name="Hibbett D.S."/>
        </authorList>
    </citation>
    <scope>NUCLEOTIDE SEQUENCE [LARGE SCALE GENOMIC DNA]</scope>
    <source>
        <strain evidence="2 3">93-53</strain>
    </source>
</reference>
<keyword evidence="1" id="KW-1133">Transmembrane helix</keyword>
<protein>
    <submittedName>
        <fullName evidence="2">Uncharacterized protein</fullName>
    </submittedName>
</protein>
<gene>
    <name evidence="2" type="ORF">LAESUDRAFT_387280</name>
</gene>
<dbReference type="EMBL" id="KV427648">
    <property type="protein sequence ID" value="KZT02975.1"/>
    <property type="molecule type" value="Genomic_DNA"/>
</dbReference>
<keyword evidence="3" id="KW-1185">Reference proteome</keyword>
<organism evidence="2 3">
    <name type="scientific">Laetiporus sulphureus 93-53</name>
    <dbReference type="NCBI Taxonomy" id="1314785"/>
    <lineage>
        <taxon>Eukaryota</taxon>
        <taxon>Fungi</taxon>
        <taxon>Dikarya</taxon>
        <taxon>Basidiomycota</taxon>
        <taxon>Agaricomycotina</taxon>
        <taxon>Agaricomycetes</taxon>
        <taxon>Polyporales</taxon>
        <taxon>Laetiporus</taxon>
    </lineage>
</organism>
<evidence type="ECO:0000313" key="2">
    <source>
        <dbReference type="EMBL" id="KZT02975.1"/>
    </source>
</evidence>
<dbReference type="RefSeq" id="XP_040760715.1">
    <property type="nucleotide sequence ID" value="XM_040902279.1"/>
</dbReference>